<organism evidence="3 4">
    <name type="scientific">Paralvinella palmiformis</name>
    <dbReference type="NCBI Taxonomy" id="53620"/>
    <lineage>
        <taxon>Eukaryota</taxon>
        <taxon>Metazoa</taxon>
        <taxon>Spiralia</taxon>
        <taxon>Lophotrochozoa</taxon>
        <taxon>Annelida</taxon>
        <taxon>Polychaeta</taxon>
        <taxon>Sedentaria</taxon>
        <taxon>Canalipalpata</taxon>
        <taxon>Terebellida</taxon>
        <taxon>Terebelliformia</taxon>
        <taxon>Alvinellidae</taxon>
        <taxon>Paralvinella</taxon>
    </lineage>
</organism>
<feature type="region of interest" description="Disordered" evidence="2">
    <location>
        <begin position="62"/>
        <end position="127"/>
    </location>
</feature>
<sequence>MAADAQRLIAMSLGKIAASRGQRGGISLHKNLLVATVLSKARTVFMLESYNNMIENRRLEMEQTRETVKTTENGSLDDRTNMDSKNGERTAPTDSCMYAGDTDDATCDADDNKENSAPEVPCDVESAPPSGCLRCRKRRLTDAADDNDTSDVDDSSIPAGKRCRTEVTSSERTVEVMQVESSSQITNLVNCFSSGFTGLLNTECCPNTASTDQGYSSADEEDDDDEVFTSSSSSQCHKSDNSLISCSTQIKEAFETLARPCIALTV</sequence>
<dbReference type="AlphaFoldDB" id="A0AAD9N1I0"/>
<feature type="region of interest" description="Disordered" evidence="2">
    <location>
        <begin position="211"/>
        <end position="240"/>
    </location>
</feature>
<dbReference type="EMBL" id="JAODUP010000342">
    <property type="protein sequence ID" value="KAK2152003.1"/>
    <property type="molecule type" value="Genomic_DNA"/>
</dbReference>
<comment type="similarity">
    <text evidence="1">Belongs to the IER family.</text>
</comment>
<keyword evidence="4" id="KW-1185">Reference proteome</keyword>
<accession>A0AAD9N1I0</accession>
<evidence type="ECO:0000313" key="4">
    <source>
        <dbReference type="Proteomes" id="UP001208570"/>
    </source>
</evidence>
<dbReference type="InterPro" id="IPR008653">
    <property type="entry name" value="IER"/>
</dbReference>
<name>A0AAD9N1I0_9ANNE</name>
<feature type="compositionally biased region" description="Acidic residues" evidence="2">
    <location>
        <begin position="218"/>
        <end position="227"/>
    </location>
</feature>
<reference evidence="3" key="1">
    <citation type="journal article" date="2023" name="Mol. Biol. Evol.">
        <title>Third-Generation Sequencing Reveals the Adaptive Role of the Epigenome in Three Deep-Sea Polychaetes.</title>
        <authorList>
            <person name="Perez M."/>
            <person name="Aroh O."/>
            <person name="Sun Y."/>
            <person name="Lan Y."/>
            <person name="Juniper S.K."/>
            <person name="Young C.R."/>
            <person name="Angers B."/>
            <person name="Qian P.Y."/>
        </authorList>
    </citation>
    <scope>NUCLEOTIDE SEQUENCE</scope>
    <source>
        <strain evidence="3">P08H-3</strain>
    </source>
</reference>
<proteinExistence type="inferred from homology"/>
<protein>
    <recommendedName>
        <fullName evidence="5">Immediate early response gene 5-like protein</fullName>
    </recommendedName>
</protein>
<dbReference type="PANTHER" id="PTHR15895">
    <property type="entry name" value="IMMEDIATE EARLY RESPONSE GENE"/>
    <property type="match status" value="1"/>
</dbReference>
<dbReference type="Proteomes" id="UP001208570">
    <property type="component" value="Unassembled WGS sequence"/>
</dbReference>
<evidence type="ECO:0000256" key="1">
    <source>
        <dbReference type="ARBA" id="ARBA00006186"/>
    </source>
</evidence>
<evidence type="ECO:0000256" key="2">
    <source>
        <dbReference type="SAM" id="MobiDB-lite"/>
    </source>
</evidence>
<feature type="compositionally biased region" description="Basic and acidic residues" evidence="2">
    <location>
        <begin position="76"/>
        <end position="88"/>
    </location>
</feature>
<dbReference type="Pfam" id="PF05760">
    <property type="entry name" value="IER"/>
    <property type="match status" value="2"/>
</dbReference>
<evidence type="ECO:0000313" key="3">
    <source>
        <dbReference type="EMBL" id="KAK2152003.1"/>
    </source>
</evidence>
<gene>
    <name evidence="3" type="ORF">LSH36_342g01040</name>
</gene>
<evidence type="ECO:0008006" key="5">
    <source>
        <dbReference type="Google" id="ProtNLM"/>
    </source>
</evidence>
<comment type="caution">
    <text evidence="3">The sequence shown here is derived from an EMBL/GenBank/DDBJ whole genome shotgun (WGS) entry which is preliminary data.</text>
</comment>